<organism evidence="3 4">
    <name type="scientific">Nocardioides hankookensis</name>
    <dbReference type="NCBI Taxonomy" id="443157"/>
    <lineage>
        <taxon>Bacteria</taxon>
        <taxon>Bacillati</taxon>
        <taxon>Actinomycetota</taxon>
        <taxon>Actinomycetes</taxon>
        <taxon>Propionibacteriales</taxon>
        <taxon>Nocardioidaceae</taxon>
        <taxon>Nocardioides</taxon>
    </lineage>
</organism>
<keyword evidence="2" id="KW-0812">Transmembrane</keyword>
<sequence>MPESRRTPSRAPRPGGRPGPRRSGSSGRSASRSVTDTSATGSLPAVAVGRRRPRVTGRAAVLLLVLSLLTISYASSMRAYLDQRSHIDDLKGQIALRQARIDDLEREKRRWEDPAFVRQQARDLNYVMPGETAYVVLDEDGKPLDTGASLSDPTEVARKAPTAWWSTAWKSVELAGNPPKVEDKPQPADKIDESGG</sequence>
<evidence type="ECO:0000256" key="2">
    <source>
        <dbReference type="SAM" id="Phobius"/>
    </source>
</evidence>
<feature type="transmembrane region" description="Helical" evidence="2">
    <location>
        <begin position="60"/>
        <end position="81"/>
    </location>
</feature>
<protein>
    <submittedName>
        <fullName evidence="3">Septum formation initiator family protein</fullName>
    </submittedName>
</protein>
<feature type="region of interest" description="Disordered" evidence="1">
    <location>
        <begin position="175"/>
        <end position="196"/>
    </location>
</feature>
<dbReference type="RefSeq" id="WP_379156474.1">
    <property type="nucleotide sequence ID" value="NZ_JBHSRJ010000005.1"/>
</dbReference>
<feature type="compositionally biased region" description="Low complexity" evidence="1">
    <location>
        <begin position="21"/>
        <end position="33"/>
    </location>
</feature>
<keyword evidence="2" id="KW-0472">Membrane</keyword>
<gene>
    <name evidence="3" type="ORF">ACFPYL_16450</name>
</gene>
<dbReference type="Proteomes" id="UP001596135">
    <property type="component" value="Unassembled WGS sequence"/>
</dbReference>
<keyword evidence="4" id="KW-1185">Reference proteome</keyword>
<evidence type="ECO:0000256" key="1">
    <source>
        <dbReference type="SAM" id="MobiDB-lite"/>
    </source>
</evidence>
<accession>A0ABW1LLU7</accession>
<feature type="region of interest" description="Disordered" evidence="1">
    <location>
        <begin position="1"/>
        <end position="45"/>
    </location>
</feature>
<evidence type="ECO:0000313" key="4">
    <source>
        <dbReference type="Proteomes" id="UP001596135"/>
    </source>
</evidence>
<dbReference type="Pfam" id="PF04977">
    <property type="entry name" value="DivIC"/>
    <property type="match status" value="1"/>
</dbReference>
<reference evidence="4" key="1">
    <citation type="journal article" date="2019" name="Int. J. Syst. Evol. Microbiol.">
        <title>The Global Catalogue of Microorganisms (GCM) 10K type strain sequencing project: providing services to taxonomists for standard genome sequencing and annotation.</title>
        <authorList>
            <consortium name="The Broad Institute Genomics Platform"/>
            <consortium name="The Broad Institute Genome Sequencing Center for Infectious Disease"/>
            <person name="Wu L."/>
            <person name="Ma J."/>
        </authorList>
    </citation>
    <scope>NUCLEOTIDE SEQUENCE [LARGE SCALE GENOMIC DNA]</scope>
    <source>
        <strain evidence="4">CCUG 54522</strain>
    </source>
</reference>
<feature type="compositionally biased region" description="Basic and acidic residues" evidence="1">
    <location>
        <begin position="180"/>
        <end position="196"/>
    </location>
</feature>
<evidence type="ECO:0000313" key="3">
    <source>
        <dbReference type="EMBL" id="MFC6044683.1"/>
    </source>
</evidence>
<dbReference type="InterPro" id="IPR007060">
    <property type="entry name" value="FtsL/DivIC"/>
</dbReference>
<dbReference type="EMBL" id="JBHSRJ010000005">
    <property type="protein sequence ID" value="MFC6044683.1"/>
    <property type="molecule type" value="Genomic_DNA"/>
</dbReference>
<comment type="caution">
    <text evidence="3">The sequence shown here is derived from an EMBL/GenBank/DDBJ whole genome shotgun (WGS) entry which is preliminary data.</text>
</comment>
<keyword evidence="2" id="KW-1133">Transmembrane helix</keyword>
<name>A0ABW1LLU7_9ACTN</name>
<proteinExistence type="predicted"/>